<dbReference type="EMBL" id="CP086719">
    <property type="protein sequence ID" value="WOO85251.1"/>
    <property type="molecule type" value="Genomic_DNA"/>
</dbReference>
<evidence type="ECO:0000256" key="1">
    <source>
        <dbReference type="SAM" id="MobiDB-lite"/>
    </source>
</evidence>
<feature type="region of interest" description="Disordered" evidence="1">
    <location>
        <begin position="1"/>
        <end position="203"/>
    </location>
</feature>
<sequence length="473" mass="54156">MRKPSPHDRGRSASTPIDLSDNNDDEDPIVDLTGDEASGEESDSSGAETVHRRRGKASRRRHRSGSEERAEVVKSRHRLHRRRLDEPAEVVKSRKRRSEPSSSESESDSDGGEEGGEYYFPEPRNIRYGSESGSGSDSSDSVNSDTNNRRPQSRHRHRHRARTSESESGTPPDSDDSESDDEWGHDHDHNDDPGHELPHSCPNPEQYAEVYARLRRPAVAARLAGWMRNHPHGGAINMDEVAHLVFPHPWIRRFIGSRMPRNISGVYLPLLPRLLAVAVSLFRPVRHHTTRSKAYRLRKAIEMLADDLPHHNPPCNLCKNMNIPCVDLGVWEPRCWLCKLHAKLEKTCSVIRAYRGNRRRVDAADELEAEVRQHMVVEEEGRRRRTAANALVEELGSLLDNPHDDEEKRDVLARLSQHALVEETVQERRWEADQLLRRNRNRFKRQRIVTSDEEEDSEVMLDGDESEGDDDDE</sequence>
<evidence type="ECO:0000313" key="3">
    <source>
        <dbReference type="Proteomes" id="UP000827549"/>
    </source>
</evidence>
<feature type="compositionally biased region" description="Basic and acidic residues" evidence="1">
    <location>
        <begin position="83"/>
        <end position="92"/>
    </location>
</feature>
<feature type="compositionally biased region" description="Low complexity" evidence="1">
    <location>
        <begin position="129"/>
        <end position="150"/>
    </location>
</feature>
<feature type="compositionally biased region" description="Acidic residues" evidence="1">
    <location>
        <begin position="21"/>
        <end position="43"/>
    </location>
</feature>
<feature type="compositionally biased region" description="Acidic residues" evidence="1">
    <location>
        <begin position="451"/>
        <end position="473"/>
    </location>
</feature>
<gene>
    <name evidence="2" type="ORF">LOC62_06G008751</name>
</gene>
<feature type="region of interest" description="Disordered" evidence="1">
    <location>
        <begin position="446"/>
        <end position="473"/>
    </location>
</feature>
<feature type="compositionally biased region" description="Basic and acidic residues" evidence="1">
    <location>
        <begin position="182"/>
        <end position="198"/>
    </location>
</feature>
<feature type="compositionally biased region" description="Basic and acidic residues" evidence="1">
    <location>
        <begin position="1"/>
        <end position="11"/>
    </location>
</feature>
<organism evidence="2 3">
    <name type="scientific">Vanrija pseudolonga</name>
    <dbReference type="NCBI Taxonomy" id="143232"/>
    <lineage>
        <taxon>Eukaryota</taxon>
        <taxon>Fungi</taxon>
        <taxon>Dikarya</taxon>
        <taxon>Basidiomycota</taxon>
        <taxon>Agaricomycotina</taxon>
        <taxon>Tremellomycetes</taxon>
        <taxon>Trichosporonales</taxon>
        <taxon>Trichosporonaceae</taxon>
        <taxon>Vanrija</taxon>
    </lineage>
</organism>
<name>A0AAF0YII0_9TREE</name>
<dbReference type="GeneID" id="87811915"/>
<feature type="compositionally biased region" description="Basic residues" evidence="1">
    <location>
        <begin position="51"/>
        <end position="63"/>
    </location>
</feature>
<accession>A0AAF0YII0</accession>
<feature type="compositionally biased region" description="Basic and acidic residues" evidence="1">
    <location>
        <begin position="64"/>
        <end position="74"/>
    </location>
</feature>
<evidence type="ECO:0000313" key="2">
    <source>
        <dbReference type="EMBL" id="WOO85251.1"/>
    </source>
</evidence>
<feature type="compositionally biased region" description="Acidic residues" evidence="1">
    <location>
        <begin position="105"/>
        <end position="116"/>
    </location>
</feature>
<protein>
    <submittedName>
        <fullName evidence="2">Uncharacterized protein</fullName>
    </submittedName>
</protein>
<keyword evidence="3" id="KW-1185">Reference proteome</keyword>
<dbReference type="RefSeq" id="XP_062631277.1">
    <property type="nucleotide sequence ID" value="XM_062775293.1"/>
</dbReference>
<reference evidence="2" key="1">
    <citation type="submission" date="2023-10" db="EMBL/GenBank/DDBJ databases">
        <authorList>
            <person name="Noh H."/>
        </authorList>
    </citation>
    <scope>NUCLEOTIDE SEQUENCE</scope>
    <source>
        <strain evidence="2">DUCC4014</strain>
    </source>
</reference>
<proteinExistence type="predicted"/>
<feature type="compositionally biased region" description="Basic residues" evidence="1">
    <location>
        <begin position="151"/>
        <end position="161"/>
    </location>
</feature>
<dbReference type="Proteomes" id="UP000827549">
    <property type="component" value="Chromosome 6"/>
</dbReference>
<dbReference type="AlphaFoldDB" id="A0AAF0YII0"/>